<dbReference type="Proteomes" id="UP001474120">
    <property type="component" value="Unassembled WGS sequence"/>
</dbReference>
<gene>
    <name evidence="4" type="ORF">AABB81_09055</name>
</gene>
<comment type="caution">
    <text evidence="4">The sequence shown here is derived from an EMBL/GenBank/DDBJ whole genome shotgun (WGS) entry which is preliminary data.</text>
</comment>
<name>A0ABU9L106_9FLAO</name>
<feature type="domain" description="OmpA-like" evidence="3">
    <location>
        <begin position="153"/>
        <end position="275"/>
    </location>
</feature>
<dbReference type="PROSITE" id="PS51123">
    <property type="entry name" value="OMPA_2"/>
    <property type="match status" value="1"/>
</dbReference>
<dbReference type="Pfam" id="PF00691">
    <property type="entry name" value="OmpA"/>
    <property type="match status" value="1"/>
</dbReference>
<dbReference type="EMBL" id="JBCDNA010000002">
    <property type="protein sequence ID" value="MEL4456039.1"/>
    <property type="molecule type" value="Genomic_DNA"/>
</dbReference>
<evidence type="ECO:0000256" key="1">
    <source>
        <dbReference type="PROSITE-ProRule" id="PRU00473"/>
    </source>
</evidence>
<evidence type="ECO:0000256" key="2">
    <source>
        <dbReference type="SAM" id="Coils"/>
    </source>
</evidence>
<evidence type="ECO:0000313" key="5">
    <source>
        <dbReference type="Proteomes" id="UP001474120"/>
    </source>
</evidence>
<evidence type="ECO:0000313" key="4">
    <source>
        <dbReference type="EMBL" id="MEL4456039.1"/>
    </source>
</evidence>
<dbReference type="InterPro" id="IPR006665">
    <property type="entry name" value="OmpA-like"/>
</dbReference>
<dbReference type="InterPro" id="IPR050330">
    <property type="entry name" value="Bact_OuterMem_StrucFunc"/>
</dbReference>
<feature type="coiled-coil region" evidence="2">
    <location>
        <begin position="31"/>
        <end position="79"/>
    </location>
</feature>
<keyword evidence="2" id="KW-0175">Coiled coil</keyword>
<protein>
    <submittedName>
        <fullName evidence="4">OmpA family protein</fullName>
    </submittedName>
</protein>
<evidence type="ECO:0000259" key="3">
    <source>
        <dbReference type="PROSITE" id="PS51123"/>
    </source>
</evidence>
<proteinExistence type="predicted"/>
<dbReference type="PROSITE" id="PS51257">
    <property type="entry name" value="PROKAR_LIPOPROTEIN"/>
    <property type="match status" value="1"/>
</dbReference>
<dbReference type="CDD" id="cd07185">
    <property type="entry name" value="OmpA_C-like"/>
    <property type="match status" value="1"/>
</dbReference>
<keyword evidence="5" id="KW-1185">Reference proteome</keyword>
<reference evidence="4 5" key="1">
    <citation type="submission" date="2024-04" db="EMBL/GenBank/DDBJ databases">
        <title>whole genome sequencing of Lutimonas vermicola strain IMCC1616.</title>
        <authorList>
            <person name="Bae S.S."/>
        </authorList>
    </citation>
    <scope>NUCLEOTIDE SEQUENCE [LARGE SCALE GENOMIC DNA]</scope>
    <source>
        <strain evidence="4 5">IMCC1616</strain>
    </source>
</reference>
<dbReference type="RefSeq" id="WP_342160064.1">
    <property type="nucleotide sequence ID" value="NZ_JBCDNA010000002.1"/>
</dbReference>
<dbReference type="PANTHER" id="PTHR30329">
    <property type="entry name" value="STATOR ELEMENT OF FLAGELLAR MOTOR COMPLEX"/>
    <property type="match status" value="1"/>
</dbReference>
<organism evidence="4 5">
    <name type="scientific">Lutimonas vermicola</name>
    <dbReference type="NCBI Taxonomy" id="414288"/>
    <lineage>
        <taxon>Bacteria</taxon>
        <taxon>Pseudomonadati</taxon>
        <taxon>Bacteroidota</taxon>
        <taxon>Flavobacteriia</taxon>
        <taxon>Flavobacteriales</taxon>
        <taxon>Flavobacteriaceae</taxon>
        <taxon>Lutimonas</taxon>
    </lineage>
</organism>
<dbReference type="Gene3D" id="3.30.1330.60">
    <property type="entry name" value="OmpA-like domain"/>
    <property type="match status" value="1"/>
</dbReference>
<accession>A0ABU9L106</accession>
<dbReference type="InterPro" id="IPR036737">
    <property type="entry name" value="OmpA-like_sf"/>
</dbReference>
<sequence length="292" mass="32652">MMKKILALLVMTTLMVSCVSKKKYVLLEEDLTETRGELQKTTLEKEALEAKFAKIEKRVEVYNTQINSLQSDNANLTESSNQKMDLLSDNSAVISENMKVNLRETLAKLPPEALEGAKTLKDSMNIAISYKLKKSINENNIDNGGDIDVNIDQTVVMISVADSLLFRSGSYNVSSKAHPLLAKLADVINAEPSIDVMIEGHTDSKGIHTEEIVDNWDLSVKRSTSIVRLLQSKYKVDPARLIPSGRSSYVPLTDNSTYKNRARNRRTNIIIMPNLNKFFALMAEEEVVSIEN</sequence>
<dbReference type="PANTHER" id="PTHR30329:SF21">
    <property type="entry name" value="LIPOPROTEIN YIAD-RELATED"/>
    <property type="match status" value="1"/>
</dbReference>
<keyword evidence="1" id="KW-0472">Membrane</keyword>
<dbReference type="SUPFAM" id="SSF103088">
    <property type="entry name" value="OmpA-like"/>
    <property type="match status" value="1"/>
</dbReference>